<dbReference type="Proteomes" id="UP001498398">
    <property type="component" value="Unassembled WGS sequence"/>
</dbReference>
<name>A0ABR1JF38_9AGAR</name>
<evidence type="ECO:0000313" key="1">
    <source>
        <dbReference type="EMBL" id="KAK7460387.1"/>
    </source>
</evidence>
<evidence type="ECO:0000313" key="2">
    <source>
        <dbReference type="Proteomes" id="UP001498398"/>
    </source>
</evidence>
<comment type="caution">
    <text evidence="1">The sequence shown here is derived from an EMBL/GenBank/DDBJ whole genome shotgun (WGS) entry which is preliminary data.</text>
</comment>
<organism evidence="1 2">
    <name type="scientific">Marasmiellus scandens</name>
    <dbReference type="NCBI Taxonomy" id="2682957"/>
    <lineage>
        <taxon>Eukaryota</taxon>
        <taxon>Fungi</taxon>
        <taxon>Dikarya</taxon>
        <taxon>Basidiomycota</taxon>
        <taxon>Agaricomycotina</taxon>
        <taxon>Agaricomycetes</taxon>
        <taxon>Agaricomycetidae</taxon>
        <taxon>Agaricales</taxon>
        <taxon>Marasmiineae</taxon>
        <taxon>Omphalotaceae</taxon>
        <taxon>Marasmiellus</taxon>
    </lineage>
</organism>
<dbReference type="EMBL" id="JBANRG010000015">
    <property type="protein sequence ID" value="KAK7460387.1"/>
    <property type="molecule type" value="Genomic_DNA"/>
</dbReference>
<reference evidence="1 2" key="1">
    <citation type="submission" date="2024-01" db="EMBL/GenBank/DDBJ databases">
        <title>A draft genome for the cacao thread blight pathogen Marasmiellus scandens.</title>
        <authorList>
            <person name="Baruah I.K."/>
            <person name="Leung J."/>
            <person name="Bukari Y."/>
            <person name="Amoako-Attah I."/>
            <person name="Meinhardt L.W."/>
            <person name="Bailey B.A."/>
            <person name="Cohen S.P."/>
        </authorList>
    </citation>
    <scope>NUCLEOTIDE SEQUENCE [LARGE SCALE GENOMIC DNA]</scope>
    <source>
        <strain evidence="1 2">GH-19</strain>
    </source>
</reference>
<sequence length="185" mass="20075">MDNGKATTNSSVTQYSQLFDVTTKQAASDSFRLPKPLTQPVIDVPQACSNFEDLSSPTLSWASYTVNLTTCPQSSYIVPTLPSSGVWRTLETAPSLPFPFISTSGQNSLKAIHVEEANYGSDSSVSSNAPYQTLDSISFYLDSETNPLEPLQFSSTDSDQMVDNQGFALVCEPFSGLHQQKAKVL</sequence>
<accession>A0ABR1JF38</accession>
<keyword evidence="2" id="KW-1185">Reference proteome</keyword>
<proteinExistence type="predicted"/>
<protein>
    <submittedName>
        <fullName evidence="1">Uncharacterized protein</fullName>
    </submittedName>
</protein>
<gene>
    <name evidence="1" type="ORF">VKT23_009110</name>
</gene>